<evidence type="ECO:0000256" key="2">
    <source>
        <dbReference type="ARBA" id="ARBA00022525"/>
    </source>
</evidence>
<keyword evidence="4 9" id="KW-0732">Signal</keyword>
<evidence type="ECO:0000256" key="4">
    <source>
        <dbReference type="ARBA" id="ARBA00022729"/>
    </source>
</evidence>
<organism evidence="13 14">
    <name type="scientific">Dyadobacter linearis</name>
    <dbReference type="NCBI Taxonomy" id="2823330"/>
    <lineage>
        <taxon>Bacteria</taxon>
        <taxon>Pseudomonadati</taxon>
        <taxon>Bacteroidota</taxon>
        <taxon>Cytophagia</taxon>
        <taxon>Cytophagales</taxon>
        <taxon>Spirosomataceae</taxon>
        <taxon>Dyadobacter</taxon>
    </lineage>
</organism>
<keyword evidence="5" id="KW-0378">Hydrolase</keyword>
<feature type="domain" description="Glycoside hydrolase family 5" evidence="10">
    <location>
        <begin position="345"/>
        <end position="581"/>
    </location>
</feature>
<accession>A0ABM8UUW2</accession>
<dbReference type="InterPro" id="IPR001375">
    <property type="entry name" value="Peptidase_S9_cat"/>
</dbReference>
<evidence type="ECO:0000259" key="10">
    <source>
        <dbReference type="Pfam" id="PF00150"/>
    </source>
</evidence>
<dbReference type="SUPFAM" id="SSF51445">
    <property type="entry name" value="(Trans)glycosidases"/>
    <property type="match status" value="1"/>
</dbReference>
<feature type="domain" description="Peptidase S9 prolyl oligopeptidase catalytic" evidence="11">
    <location>
        <begin position="81"/>
        <end position="161"/>
    </location>
</feature>
<evidence type="ECO:0000259" key="12">
    <source>
        <dbReference type="Pfam" id="PF18962"/>
    </source>
</evidence>
<protein>
    <submittedName>
        <fullName evidence="13">Uncharacterized protein</fullName>
    </submittedName>
</protein>
<dbReference type="NCBIfam" id="TIGR04183">
    <property type="entry name" value="Por_Secre_tail"/>
    <property type="match status" value="1"/>
</dbReference>
<keyword evidence="2" id="KW-0964">Secreted</keyword>
<dbReference type="InterPro" id="IPR029058">
    <property type="entry name" value="AB_hydrolase_fold"/>
</dbReference>
<dbReference type="Pfam" id="PF00150">
    <property type="entry name" value="Cellulase"/>
    <property type="match status" value="1"/>
</dbReference>
<dbReference type="Gene3D" id="2.60.40.10">
    <property type="entry name" value="Immunoglobulins"/>
    <property type="match status" value="1"/>
</dbReference>
<dbReference type="RefSeq" id="WP_215235343.1">
    <property type="nucleotide sequence ID" value="NZ_CAJRAU010000006.1"/>
</dbReference>
<dbReference type="Proteomes" id="UP000679725">
    <property type="component" value="Unassembled WGS sequence"/>
</dbReference>
<evidence type="ECO:0000259" key="11">
    <source>
        <dbReference type="Pfam" id="PF00326"/>
    </source>
</evidence>
<dbReference type="EMBL" id="CAJRAU010000006">
    <property type="protein sequence ID" value="CAG5072135.1"/>
    <property type="molecule type" value="Genomic_DNA"/>
</dbReference>
<evidence type="ECO:0000256" key="9">
    <source>
        <dbReference type="SAM" id="SignalP"/>
    </source>
</evidence>
<dbReference type="InterPro" id="IPR013783">
    <property type="entry name" value="Ig-like_fold"/>
</dbReference>
<dbReference type="Gene3D" id="3.40.50.1820">
    <property type="entry name" value="alpha/beta hydrolase"/>
    <property type="match status" value="1"/>
</dbReference>
<name>A0ABM8UUW2_9BACT</name>
<evidence type="ECO:0000256" key="5">
    <source>
        <dbReference type="ARBA" id="ARBA00022801"/>
    </source>
</evidence>
<dbReference type="PANTHER" id="PTHR38050:SF2">
    <property type="entry name" value="FERULOYL ESTERASE C-RELATED"/>
    <property type="match status" value="1"/>
</dbReference>
<dbReference type="PANTHER" id="PTHR38050">
    <property type="match status" value="1"/>
</dbReference>
<sequence>MKRYMRIVTLFLISSLTNLNLSWGLDVSGSITSSGKTRTFIFHAPGTSVPEDLPLLFVFHGDNGSGANIRNTTGFNATADANNFIVVYPNADSDGGGWHRAIDQTKDAVFTSDLIDYFCNTYHIDAKKVYATGLSAGGFMTYNLAVNLPGKIAAFAPVAGNMYANNGNYSYFSSPNFKPVPILHIHGDADAVVTYPDPNHTPTPWTEWPLTQWSYYSCNKTTYTLPNEVIAPNVTKLKFCVGSPPATKEVSLIRVQGMGHAWPVTSNFNPNQAIWDFVKNYSIADAPSCAPLTEEPTHAEGTIHTQGKSILSPCDQPFVPMGVNYSLADDWEFPANINGDPTNVNDELSAEIIKANPNSVRIQWYANRQSGWKTYSIADLDVVVTRFRKAGIMSIIELHDVTCSDDYAKFNTMVLPWWKQQEVLDLVNKHRGFVIVNVANEFGNVKWASNQTTAYTTWLNHYKNVISELRTAGIEVPIMIDAPDCGQSLDIALQAGEELKTQDPLHNVIMSAHGYWYADNAAAMEARVQQIADATFPVVLGEIANVQDATGPCSNAIANYTDLLQSCKTHNVGWLAWTWTDDWCDGMNGRRVSLNGDFTNLSTYGNTIINNPDFGLAANAQKMQIACLNEPPLPVKLVSFEAQQEERNAIRLRWKTAIEIGFSHFDVERSEDGVNFIKIVSIVSGENQKNTDYEYLDKNLTSDLYYYRLKMQDLDGSFAYSKIAASNLGKYSSAQVFPSPAKDYIVIKPRNQETESEVQILTQSGRMAISRILQKGEEKINISELKEGLYIVTINGQVAGKVIVDK</sequence>
<keyword evidence="6" id="KW-0119">Carbohydrate metabolism</keyword>
<evidence type="ECO:0000256" key="3">
    <source>
        <dbReference type="ARBA" id="ARBA00022651"/>
    </source>
</evidence>
<dbReference type="Gene3D" id="3.20.20.80">
    <property type="entry name" value="Glycosidases"/>
    <property type="match status" value="1"/>
</dbReference>
<gene>
    <name evidence="13" type="ORF">DYBT9623_04049</name>
</gene>
<feature type="domain" description="Secretion system C-terminal sorting" evidence="12">
    <location>
        <begin position="736"/>
        <end position="798"/>
    </location>
</feature>
<keyword evidence="7" id="KW-0326">Glycosidase</keyword>
<evidence type="ECO:0000256" key="1">
    <source>
        <dbReference type="ARBA" id="ARBA00004613"/>
    </source>
</evidence>
<keyword evidence="14" id="KW-1185">Reference proteome</keyword>
<comment type="caution">
    <text evidence="13">The sequence shown here is derived from an EMBL/GenBank/DDBJ whole genome shotgun (WGS) entry which is preliminary data.</text>
</comment>
<evidence type="ECO:0000256" key="6">
    <source>
        <dbReference type="ARBA" id="ARBA00023277"/>
    </source>
</evidence>
<dbReference type="InterPro" id="IPR001547">
    <property type="entry name" value="Glyco_hydro_5"/>
</dbReference>
<feature type="chain" id="PRO_5047080628" evidence="9">
    <location>
        <begin position="22"/>
        <end position="806"/>
    </location>
</feature>
<feature type="signal peptide" evidence="9">
    <location>
        <begin position="1"/>
        <end position="21"/>
    </location>
</feature>
<dbReference type="Pfam" id="PF00326">
    <property type="entry name" value="Peptidase_S9"/>
    <property type="match status" value="1"/>
</dbReference>
<dbReference type="InterPro" id="IPR043595">
    <property type="entry name" value="FaeB/C/D"/>
</dbReference>
<dbReference type="InterPro" id="IPR026444">
    <property type="entry name" value="Secre_tail"/>
</dbReference>
<reference evidence="13 14" key="1">
    <citation type="submission" date="2021-04" db="EMBL/GenBank/DDBJ databases">
        <authorList>
            <person name="Rodrigo-Torres L."/>
            <person name="Arahal R. D."/>
            <person name="Lucena T."/>
        </authorList>
    </citation>
    <scope>NUCLEOTIDE SEQUENCE [LARGE SCALE GENOMIC DNA]</scope>
    <source>
        <strain evidence="13 14">CECT 9623</strain>
    </source>
</reference>
<evidence type="ECO:0000313" key="13">
    <source>
        <dbReference type="EMBL" id="CAG5072135.1"/>
    </source>
</evidence>
<dbReference type="InterPro" id="IPR017853">
    <property type="entry name" value="GH"/>
</dbReference>
<proteinExistence type="predicted"/>
<evidence type="ECO:0000313" key="14">
    <source>
        <dbReference type="Proteomes" id="UP000679725"/>
    </source>
</evidence>
<dbReference type="SUPFAM" id="SSF53474">
    <property type="entry name" value="alpha/beta-Hydrolases"/>
    <property type="match status" value="1"/>
</dbReference>
<dbReference type="Pfam" id="PF18962">
    <property type="entry name" value="Por_Secre_tail"/>
    <property type="match status" value="1"/>
</dbReference>
<keyword evidence="8" id="KW-0624">Polysaccharide degradation</keyword>
<comment type="subcellular location">
    <subcellularLocation>
        <location evidence="1">Secreted</location>
    </subcellularLocation>
</comment>
<evidence type="ECO:0000256" key="8">
    <source>
        <dbReference type="ARBA" id="ARBA00023326"/>
    </source>
</evidence>
<evidence type="ECO:0000256" key="7">
    <source>
        <dbReference type="ARBA" id="ARBA00023295"/>
    </source>
</evidence>
<keyword evidence="3" id="KW-0858">Xylan degradation</keyword>